<dbReference type="OrthoDB" id="5593818at2759"/>
<dbReference type="PANTHER" id="PTHR31905:SF2">
    <property type="entry name" value="PROTEIN MIX23"/>
    <property type="match status" value="1"/>
</dbReference>
<protein>
    <recommendedName>
        <fullName evidence="5">Caffeine-induced death protein Cid2</fullName>
    </recommendedName>
</protein>
<dbReference type="Pfam" id="PF09774">
    <property type="entry name" value="MIX23"/>
    <property type="match status" value="1"/>
</dbReference>
<dbReference type="EMBL" id="NJET01000096">
    <property type="protein sequence ID" value="PHH61669.1"/>
    <property type="molecule type" value="Genomic_DNA"/>
</dbReference>
<evidence type="ECO:0000313" key="4">
    <source>
        <dbReference type="Proteomes" id="UP000226192"/>
    </source>
</evidence>
<name>A0A2C5X8S8_9HYPO</name>
<evidence type="ECO:0008006" key="5">
    <source>
        <dbReference type="Google" id="ProtNLM"/>
    </source>
</evidence>
<organism evidence="3 4">
    <name type="scientific">Ophiocordyceps australis</name>
    <dbReference type="NCBI Taxonomy" id="1399860"/>
    <lineage>
        <taxon>Eukaryota</taxon>
        <taxon>Fungi</taxon>
        <taxon>Dikarya</taxon>
        <taxon>Ascomycota</taxon>
        <taxon>Pezizomycotina</taxon>
        <taxon>Sordariomycetes</taxon>
        <taxon>Hypocreomycetidae</taxon>
        <taxon>Hypocreales</taxon>
        <taxon>Ophiocordycipitaceae</taxon>
        <taxon>Ophiocordyceps</taxon>
    </lineage>
</organism>
<evidence type="ECO:0000256" key="1">
    <source>
        <dbReference type="ARBA" id="ARBA00024204"/>
    </source>
</evidence>
<proteinExistence type="inferred from homology"/>
<comment type="caution">
    <text evidence="3">The sequence shown here is derived from an EMBL/GenBank/DDBJ whole genome shotgun (WGS) entry which is preliminary data.</text>
</comment>
<accession>A0A2C5X8S8</accession>
<evidence type="ECO:0000256" key="2">
    <source>
        <dbReference type="SAM" id="MobiDB-lite"/>
    </source>
</evidence>
<dbReference type="PANTHER" id="PTHR31905">
    <property type="entry name" value="COILED-COIL DOMAIN-CONTAINING PROTEIN 58"/>
    <property type="match status" value="1"/>
</dbReference>
<dbReference type="AlphaFoldDB" id="A0A2C5X8S8"/>
<comment type="similarity">
    <text evidence="1">Belongs to the MIX23 family.</text>
</comment>
<dbReference type="GO" id="GO:0005758">
    <property type="term" value="C:mitochondrial intermembrane space"/>
    <property type="evidence" value="ECO:0007669"/>
    <property type="project" value="InterPro"/>
</dbReference>
<dbReference type="InterPro" id="IPR019171">
    <property type="entry name" value="MIX23"/>
</dbReference>
<dbReference type="STRING" id="1399860.A0A2C5X8S8"/>
<gene>
    <name evidence="3" type="ORF">CDD81_8080</name>
</gene>
<dbReference type="Proteomes" id="UP000226192">
    <property type="component" value="Unassembled WGS sequence"/>
</dbReference>
<sequence length="171" mass="19264">MKPDQPPGQQPALTPEFCFSSGTLSAFLRLSRATVDDSITQNLDALITPADQGFDSTSTSERKLSLDQNRPSPSSCNDFKNKVLFPTWQARAEVLNYCGLVATSPDPNDPLAALREIQNQRDRERVVDERLDPYSARFFPQEPRTQILAALVRQERGVENIVRKRCEALER</sequence>
<evidence type="ECO:0000313" key="3">
    <source>
        <dbReference type="EMBL" id="PHH61669.1"/>
    </source>
</evidence>
<reference evidence="3 4" key="1">
    <citation type="submission" date="2017-06" db="EMBL/GenBank/DDBJ databases">
        <title>Ant-infecting Ophiocordyceps genomes reveal a high diversity of potential behavioral manipulation genes and a possible major role for enterotoxins.</title>
        <authorList>
            <person name="De Bekker C."/>
            <person name="Evans H.C."/>
            <person name="Brachmann A."/>
            <person name="Hughes D.P."/>
        </authorList>
    </citation>
    <scope>NUCLEOTIDE SEQUENCE [LARGE SCALE GENOMIC DNA]</scope>
    <source>
        <strain evidence="3 4">Map64</strain>
    </source>
</reference>
<keyword evidence="4" id="KW-1185">Reference proteome</keyword>
<feature type="region of interest" description="Disordered" evidence="2">
    <location>
        <begin position="50"/>
        <end position="72"/>
    </location>
</feature>